<feature type="domain" description="VWFC" evidence="3">
    <location>
        <begin position="34"/>
        <end position="92"/>
    </location>
</feature>
<dbReference type="PROSITE" id="PS01208">
    <property type="entry name" value="VWFC_1"/>
    <property type="match status" value="1"/>
</dbReference>
<dbReference type="PANTHER" id="PTHR46439">
    <property type="entry name" value="CYSTEINE-RICH MOTOR NEURON 1 PROTEIN"/>
    <property type="match status" value="1"/>
</dbReference>
<dbReference type="PROSITE" id="PS50184">
    <property type="entry name" value="VWFC_2"/>
    <property type="match status" value="1"/>
</dbReference>
<evidence type="ECO:0000313" key="4">
    <source>
        <dbReference type="EMBL" id="KAK0136370.1"/>
    </source>
</evidence>
<dbReference type="Pfam" id="PF00093">
    <property type="entry name" value="VWC"/>
    <property type="match status" value="1"/>
</dbReference>
<dbReference type="InterPro" id="IPR052624">
    <property type="entry name" value="CRIM1"/>
</dbReference>
<dbReference type="PANTHER" id="PTHR46439:SF3">
    <property type="entry name" value="RE54525P"/>
    <property type="match status" value="1"/>
</dbReference>
<keyword evidence="4" id="KW-0176">Collagen</keyword>
<dbReference type="FunFam" id="2.10.70.10:FF:000013">
    <property type="entry name" value="Collagen, type I, alpha 1"/>
    <property type="match status" value="1"/>
</dbReference>
<dbReference type="GO" id="GO:0005581">
    <property type="term" value="C:collagen trimer"/>
    <property type="evidence" value="ECO:0007669"/>
    <property type="project" value="UniProtKB-KW"/>
</dbReference>
<dbReference type="InterPro" id="IPR001007">
    <property type="entry name" value="VWF_dom"/>
</dbReference>
<evidence type="ECO:0000256" key="2">
    <source>
        <dbReference type="SAM" id="SignalP"/>
    </source>
</evidence>
<sequence length="990" mass="109430">MFSFVDSRTVLLLVASQVVLLSVVRCQEEEQEFGGCVKDGRHYNDKDVWKDEQCRICVCDTGLVLCDMIICEEMPECAHPFHPPGECCPICPADASSPSLIGWAERDPQESREHVGPLELKAIRETSDPEAEMASLVLPGTLDPPDHPDPLGWEGTLLLKCLVDLMRRPAVLRWEAQWVPVAPLAPLELLAHKVSKVTPERLASLDQLDLLAPVAPLDPLENQEVMVKLVNLERLESADLLDLRELVDSLVLLDFLELKDTEVTLVWMEPRERAVLPELKVRVDPLERMVPPDQWDPAVCLAREDVPELLDLLVPVVMMVCLVPLVPRDPLGPPAHLVSPDPQEPRERLVPLEPVELRALRGPAERLAPLDPPDLLEPLVTPVLMVFLEPKDLLVVPVLLEHLVSPAPVAHPDLRERQDPSGPRASLETLVFPDSREKLDPRESWAPWDPKVPLDLQERRASEEPGESPALLAHSDPPEREELLVTVVSQVKMVSLVLRELLETVVCLALLGPREAPVIPGAQESLVFPAPGVLLAVLVMLVPKAKLAPLVLLVRTVAPALPDPRVLVDSLESWDSQDPRVPMVCLERMERLVHLDLPAPLDLLEREESKDSLDPPVSRVFLDLQAPQESQANLASRVSLERAELPVLLDPEASVGSLVRGAAPDPRVFRDPADFLVPLELMDLRELLGQLVLSEARDPPACRECPEREELVASPELRETEVTMERRDLRDLLARMGLTGPIGPPGPAGPNGAKVRITVHFLGYNLGVKPDPLDQPVPLVLVALLVTVVRLDLLGLLASLGLLVQMVSLVPRESWVRVDRRETLVPLAPRDPLVHPDLMDLLVFLDLKEHVVLRELPVLLVSPVLQEELDLLAPTVTLGRPAPLVQLVKTVPRVFVETPVPQEDRETLGSVELLAPQGRRESLARMDSLVQMVLSVPRVCLELVVLLVCLVSVEREASLDSLDLLESLVSRELAVALETVDPPDPLDPLG</sequence>
<gene>
    <name evidence="4" type="primary">col2a1_1</name>
    <name evidence="4" type="ORF">N1851_027727</name>
</gene>
<evidence type="ECO:0000313" key="5">
    <source>
        <dbReference type="Proteomes" id="UP001174136"/>
    </source>
</evidence>
<dbReference type="SUPFAM" id="SSF57603">
    <property type="entry name" value="FnI-like domain"/>
    <property type="match status" value="1"/>
</dbReference>
<comment type="caution">
    <text evidence="4">The sequence shown here is derived from an EMBL/GenBank/DDBJ whole genome shotgun (WGS) entry which is preliminary data.</text>
</comment>
<evidence type="ECO:0000259" key="3">
    <source>
        <dbReference type="PROSITE" id="PS50184"/>
    </source>
</evidence>
<keyword evidence="2" id="KW-0732">Signal</keyword>
<name>A0AA47NT35_MERPO</name>
<dbReference type="SMART" id="SM00214">
    <property type="entry name" value="VWC"/>
    <property type="match status" value="1"/>
</dbReference>
<proteinExistence type="predicted"/>
<dbReference type="AlphaFoldDB" id="A0AA47NT35"/>
<feature type="signal peptide" evidence="2">
    <location>
        <begin position="1"/>
        <end position="26"/>
    </location>
</feature>
<feature type="region of interest" description="Disordered" evidence="1">
    <location>
        <begin position="411"/>
        <end position="433"/>
    </location>
</feature>
<reference evidence="4" key="1">
    <citation type="journal article" date="2023" name="Front. Mar. Sci.">
        <title>A new Merluccius polli reference genome to investigate the effects of global change in West African waters.</title>
        <authorList>
            <person name="Mateo J.L."/>
            <person name="Blanco-Fernandez C."/>
            <person name="Garcia-Vazquez E."/>
            <person name="Machado-Schiaffino G."/>
        </authorList>
    </citation>
    <scope>NUCLEOTIDE SEQUENCE</scope>
    <source>
        <strain evidence="4">C29</strain>
        <tissue evidence="4">Fin</tissue>
    </source>
</reference>
<dbReference type="Proteomes" id="UP001174136">
    <property type="component" value="Unassembled WGS sequence"/>
</dbReference>
<accession>A0AA47NT35</accession>
<dbReference type="EMBL" id="JAOPHQ010005167">
    <property type="protein sequence ID" value="KAK0136370.1"/>
    <property type="molecule type" value="Genomic_DNA"/>
</dbReference>
<feature type="chain" id="PRO_5041471405" evidence="2">
    <location>
        <begin position="27"/>
        <end position="990"/>
    </location>
</feature>
<evidence type="ECO:0000256" key="1">
    <source>
        <dbReference type="SAM" id="MobiDB-lite"/>
    </source>
</evidence>
<protein>
    <submittedName>
        <fullName evidence="4">Collagen alpha-1(II) chain</fullName>
    </submittedName>
</protein>
<keyword evidence="5" id="KW-1185">Reference proteome</keyword>
<dbReference type="Gene3D" id="6.20.200.20">
    <property type="match status" value="1"/>
</dbReference>
<organism evidence="4 5">
    <name type="scientific">Merluccius polli</name>
    <name type="common">Benguela hake</name>
    <name type="synonym">Merluccius cadenati</name>
    <dbReference type="NCBI Taxonomy" id="89951"/>
    <lineage>
        <taxon>Eukaryota</taxon>
        <taxon>Metazoa</taxon>
        <taxon>Chordata</taxon>
        <taxon>Craniata</taxon>
        <taxon>Vertebrata</taxon>
        <taxon>Euteleostomi</taxon>
        <taxon>Actinopterygii</taxon>
        <taxon>Neopterygii</taxon>
        <taxon>Teleostei</taxon>
        <taxon>Neoteleostei</taxon>
        <taxon>Acanthomorphata</taxon>
        <taxon>Zeiogadaria</taxon>
        <taxon>Gadariae</taxon>
        <taxon>Gadiformes</taxon>
        <taxon>Gadoidei</taxon>
        <taxon>Merlucciidae</taxon>
        <taxon>Merluccius</taxon>
    </lineage>
</organism>